<dbReference type="Pfam" id="PF01535">
    <property type="entry name" value="PPR"/>
    <property type="match status" value="7"/>
</dbReference>
<evidence type="ECO:0000313" key="3">
    <source>
        <dbReference type="EMBL" id="KAJ8443668.1"/>
    </source>
</evidence>
<organism evidence="3 4">
    <name type="scientific">Carnegiea gigantea</name>
    <dbReference type="NCBI Taxonomy" id="171969"/>
    <lineage>
        <taxon>Eukaryota</taxon>
        <taxon>Viridiplantae</taxon>
        <taxon>Streptophyta</taxon>
        <taxon>Embryophyta</taxon>
        <taxon>Tracheophyta</taxon>
        <taxon>Spermatophyta</taxon>
        <taxon>Magnoliopsida</taxon>
        <taxon>eudicotyledons</taxon>
        <taxon>Gunneridae</taxon>
        <taxon>Pentapetalae</taxon>
        <taxon>Caryophyllales</taxon>
        <taxon>Cactineae</taxon>
        <taxon>Cactaceae</taxon>
        <taxon>Cactoideae</taxon>
        <taxon>Echinocereeae</taxon>
        <taxon>Carnegiea</taxon>
    </lineage>
</organism>
<dbReference type="SUPFAM" id="SSF48452">
    <property type="entry name" value="TPR-like"/>
    <property type="match status" value="1"/>
</dbReference>
<reference evidence="3" key="1">
    <citation type="submission" date="2022-04" db="EMBL/GenBank/DDBJ databases">
        <title>Carnegiea gigantea Genome sequencing and assembly v2.</title>
        <authorList>
            <person name="Copetti D."/>
            <person name="Sanderson M.J."/>
            <person name="Burquez A."/>
            <person name="Wojciechowski M.F."/>
        </authorList>
    </citation>
    <scope>NUCLEOTIDE SEQUENCE</scope>
    <source>
        <strain evidence="3">SGP5-SGP5p</strain>
        <tissue evidence="3">Aerial part</tissue>
    </source>
</reference>
<keyword evidence="1" id="KW-0677">Repeat</keyword>
<sequence>MYLLGRPHVRRLCTRSSVSYAHFCQYPALNNVKKRLQQQTHFLALLEINSQIKELVKSGHLQDARKLFDDMPQRDEVSWTNVISGYVNGSEYDEAFKLFSRMWVDPSLKMDPFVVSVALKACGLDNNISLGQLLHGASVKNGLVNSVFVGSALLDMYAKTGKIFESCRVFGEMPERNVVSWTAIITGLVKAGYCKEALVYFADMWHCRLPCDAYCFAIALKACSDLCDLGRGREIHTQAIKRGFDATSYVVNTLATMYNKCGKLDYGMRLFGRMRIPDVVSWTSLITTYVQTGKEETAVQQFMRMRESEVAPNEFTFAAIISGCANLGKLLWGEHLHAHVIRIGFIGALSVANSVMTMYCRCGQLKDASLVFNAVTTKDIVTWSTIITGYSQVGYARESFEYLAWMRREGPKPTEFALASVLSVAGSMAMLEQGTLLHAYVMKVGLECKSLVQSALITMYSKCGSIKAASEIYSNTGSDDVVSWTSMVNGYAEHGHSQEAIGLFEKMLQAGLRPDSVTFIGVLSACSHAGLVDLGYQYFNSLIRDFHITPSRQHYGCMIDLLCRAGRLAEAENMIDSMPCEQDDVVWSTLLRACRVHGDVQRGRLAAERILQHNPNCGGTLTTLANLYSVKGKWREAANIRKLMKSKGVIKEPGSSWIKVKDEVSSFVSGDKSHHDGDHIYNVLDLLTSGVDTSIQDSDTFLYHTAPGYKDIDKLTCVAVMDHDILIDFHTINIKRYYEVIEELVGAQVHFRPQFKTRHHQCAEIGDAWHTISYPLR</sequence>
<dbReference type="GO" id="GO:0009451">
    <property type="term" value="P:RNA modification"/>
    <property type="evidence" value="ECO:0007669"/>
    <property type="project" value="InterPro"/>
</dbReference>
<dbReference type="OrthoDB" id="1890277at2759"/>
<dbReference type="FunFam" id="1.25.40.10:FF:000343">
    <property type="entry name" value="Pentatricopeptide repeat-containing protein At3g58590"/>
    <property type="match status" value="1"/>
</dbReference>
<dbReference type="InterPro" id="IPR002885">
    <property type="entry name" value="PPR_rpt"/>
</dbReference>
<feature type="repeat" description="PPR" evidence="2">
    <location>
        <begin position="480"/>
        <end position="514"/>
    </location>
</feature>
<keyword evidence="4" id="KW-1185">Reference proteome</keyword>
<dbReference type="FunFam" id="1.25.40.10:FF:000525">
    <property type="entry name" value="Pentatricopeptide (PPR) repeat-containing protein-like"/>
    <property type="match status" value="1"/>
</dbReference>
<evidence type="ECO:0000256" key="1">
    <source>
        <dbReference type="ARBA" id="ARBA00022737"/>
    </source>
</evidence>
<feature type="repeat" description="PPR" evidence="2">
    <location>
        <begin position="379"/>
        <end position="413"/>
    </location>
</feature>
<evidence type="ECO:0000313" key="4">
    <source>
        <dbReference type="Proteomes" id="UP001153076"/>
    </source>
</evidence>
<dbReference type="GO" id="GO:0003723">
    <property type="term" value="F:RNA binding"/>
    <property type="evidence" value="ECO:0007669"/>
    <property type="project" value="InterPro"/>
</dbReference>
<protein>
    <recommendedName>
        <fullName evidence="5">Pentatricopeptide repeat-containing protein</fullName>
    </recommendedName>
</protein>
<dbReference type="PANTHER" id="PTHR24015">
    <property type="entry name" value="OS07G0578800 PROTEIN-RELATED"/>
    <property type="match status" value="1"/>
</dbReference>
<dbReference type="Gene3D" id="1.25.40.10">
    <property type="entry name" value="Tetratricopeptide repeat domain"/>
    <property type="match status" value="5"/>
</dbReference>
<name>A0A9Q1QIC8_9CARY</name>
<evidence type="ECO:0008006" key="5">
    <source>
        <dbReference type="Google" id="ProtNLM"/>
    </source>
</evidence>
<dbReference type="PROSITE" id="PS51375">
    <property type="entry name" value="PPR"/>
    <property type="match status" value="5"/>
</dbReference>
<dbReference type="Pfam" id="PF20431">
    <property type="entry name" value="E_motif"/>
    <property type="match status" value="1"/>
</dbReference>
<evidence type="ECO:0000256" key="2">
    <source>
        <dbReference type="PROSITE-ProRule" id="PRU00708"/>
    </source>
</evidence>
<dbReference type="InterPro" id="IPR046848">
    <property type="entry name" value="E_motif"/>
</dbReference>
<dbReference type="AlphaFoldDB" id="A0A9Q1QIC8"/>
<dbReference type="Pfam" id="PF13041">
    <property type="entry name" value="PPR_2"/>
    <property type="match status" value="2"/>
</dbReference>
<gene>
    <name evidence="3" type="ORF">Cgig2_019650</name>
</gene>
<dbReference type="InterPro" id="IPR011990">
    <property type="entry name" value="TPR-like_helical_dom_sf"/>
</dbReference>
<accession>A0A9Q1QIC8</accession>
<dbReference type="PANTHER" id="PTHR24015:SF1799">
    <property type="entry name" value="OS05G0581300 PROTEIN"/>
    <property type="match status" value="1"/>
</dbReference>
<proteinExistence type="predicted"/>
<dbReference type="Proteomes" id="UP001153076">
    <property type="component" value="Unassembled WGS sequence"/>
</dbReference>
<dbReference type="EMBL" id="JAKOGI010000115">
    <property type="protein sequence ID" value="KAJ8443668.1"/>
    <property type="molecule type" value="Genomic_DNA"/>
</dbReference>
<feature type="repeat" description="PPR" evidence="2">
    <location>
        <begin position="278"/>
        <end position="312"/>
    </location>
</feature>
<dbReference type="FunFam" id="1.25.40.10:FF:000073">
    <property type="entry name" value="Pentatricopeptide repeat-containing protein chloroplastic"/>
    <property type="match status" value="1"/>
</dbReference>
<feature type="repeat" description="PPR" evidence="2">
    <location>
        <begin position="75"/>
        <end position="105"/>
    </location>
</feature>
<dbReference type="Pfam" id="PF12854">
    <property type="entry name" value="PPR_1"/>
    <property type="match status" value="1"/>
</dbReference>
<dbReference type="NCBIfam" id="TIGR00756">
    <property type="entry name" value="PPR"/>
    <property type="match status" value="4"/>
</dbReference>
<dbReference type="InterPro" id="IPR046960">
    <property type="entry name" value="PPR_At4g14850-like_plant"/>
</dbReference>
<comment type="caution">
    <text evidence="3">The sequence shown here is derived from an EMBL/GenBank/DDBJ whole genome shotgun (WGS) entry which is preliminary data.</text>
</comment>
<feature type="repeat" description="PPR" evidence="2">
    <location>
        <begin position="146"/>
        <end position="180"/>
    </location>
</feature>